<feature type="region of interest" description="Disordered" evidence="3">
    <location>
        <begin position="1"/>
        <end position="38"/>
    </location>
</feature>
<sequence length="244" mass="27898">MEKKVYSSLPKVSYSGTSQKSRIPLRAKSSAAKDGSGVAGIQSYESGKLWSQEMQAASKELEKNLKSLDEVHLRELDDVIRGAHEEILDRHDSALTRYISILNESAKEYKGSLKRHEELRQKQFQDTMKYYASLFPSEFSGSFRLFEGVPAKVIQERSKEREEALQRKLDDEVKKLEHVQRDLEKEKEKSLCSICFSFPRDTVVLNCMHFQYCSNCMCANQLSSNRCPTCRGNISGVLKLNLNI</sequence>
<proteinExistence type="predicted"/>
<accession>A0AAF6BHC8</accession>
<dbReference type="PANTHER" id="PTHR22996:SF0">
    <property type="entry name" value="RE60872P-RELATED"/>
    <property type="match status" value="1"/>
</dbReference>
<dbReference type="Proteomes" id="UP001162541">
    <property type="component" value="Chromosome 5"/>
</dbReference>
<feature type="coiled-coil region" evidence="2">
    <location>
        <begin position="159"/>
        <end position="189"/>
    </location>
</feature>
<dbReference type="SMART" id="SM00184">
    <property type="entry name" value="RING"/>
    <property type="match status" value="1"/>
</dbReference>
<dbReference type="PANTHER" id="PTHR22996">
    <property type="entry name" value="MAHOGUNIN"/>
    <property type="match status" value="1"/>
</dbReference>
<dbReference type="SUPFAM" id="SSF57850">
    <property type="entry name" value="RING/U-box"/>
    <property type="match status" value="1"/>
</dbReference>
<dbReference type="GO" id="GO:0008270">
    <property type="term" value="F:zinc ion binding"/>
    <property type="evidence" value="ECO:0007669"/>
    <property type="project" value="UniProtKB-KW"/>
</dbReference>
<feature type="domain" description="RING-type" evidence="4">
    <location>
        <begin position="192"/>
        <end position="231"/>
    </location>
</feature>
<reference evidence="6" key="1">
    <citation type="journal article" date="2020" name="Curr. Biol.">
        <title>Chromatin organization in early land plants reveals an ancestral association between H3K27me3, transposons, and constitutive heterochromatin.</title>
        <authorList>
            <person name="Montgomery S.A."/>
            <person name="Tanizawa Y."/>
            <person name="Galik B."/>
            <person name="Wang N."/>
            <person name="Ito T."/>
            <person name="Mochizuki T."/>
            <person name="Akimcheva S."/>
            <person name="Bowman J.L."/>
            <person name="Cognat V."/>
            <person name="Marechal-Drouard L."/>
            <person name="Ekker H."/>
            <person name="Hong S.F."/>
            <person name="Kohchi T."/>
            <person name="Lin S.S."/>
            <person name="Liu L.D."/>
            <person name="Nakamura Y."/>
            <person name="Valeeva L.R."/>
            <person name="Shakirov E.V."/>
            <person name="Shippen D.E."/>
            <person name="Wei W.L."/>
            <person name="Yagura M."/>
            <person name="Yamaoka S."/>
            <person name="Yamato K.T."/>
            <person name="Liu C."/>
            <person name="Berger F."/>
        </authorList>
    </citation>
    <scope>NUCLEOTIDE SEQUENCE [LARGE SCALE GENOMIC DNA]</scope>
    <source>
        <strain evidence="6">Tak-1</strain>
    </source>
</reference>
<evidence type="ECO:0000256" key="1">
    <source>
        <dbReference type="PROSITE-ProRule" id="PRU00175"/>
    </source>
</evidence>
<protein>
    <recommendedName>
        <fullName evidence="4">RING-type domain-containing protein</fullName>
    </recommendedName>
</protein>
<dbReference type="Gene3D" id="3.30.40.10">
    <property type="entry name" value="Zinc/RING finger domain, C3HC4 (zinc finger)"/>
    <property type="match status" value="1"/>
</dbReference>
<gene>
    <name evidence="5" type="ORF">Mp_5g11660</name>
</gene>
<dbReference type="InterPro" id="IPR045194">
    <property type="entry name" value="MGRN1/RNF157-like"/>
</dbReference>
<evidence type="ECO:0000256" key="3">
    <source>
        <dbReference type="SAM" id="MobiDB-lite"/>
    </source>
</evidence>
<keyword evidence="2" id="KW-0175">Coiled coil</keyword>
<name>A0AAF6BHC8_MARPO</name>
<dbReference type="AlphaFoldDB" id="A0AAF6BHC8"/>
<dbReference type="Pfam" id="PF13920">
    <property type="entry name" value="zf-C3HC4_3"/>
    <property type="match status" value="1"/>
</dbReference>
<dbReference type="GO" id="GO:0016567">
    <property type="term" value="P:protein ubiquitination"/>
    <property type="evidence" value="ECO:0007669"/>
    <property type="project" value="TreeGrafter"/>
</dbReference>
<dbReference type="EMBL" id="AP019870">
    <property type="protein sequence ID" value="BBN11412.1"/>
    <property type="molecule type" value="Genomic_DNA"/>
</dbReference>
<evidence type="ECO:0000313" key="5">
    <source>
        <dbReference type="EMBL" id="BBN11412.1"/>
    </source>
</evidence>
<keyword evidence="1" id="KW-0479">Metal-binding</keyword>
<evidence type="ECO:0000313" key="6">
    <source>
        <dbReference type="Proteomes" id="UP001162541"/>
    </source>
</evidence>
<dbReference type="InterPro" id="IPR001841">
    <property type="entry name" value="Znf_RING"/>
</dbReference>
<keyword evidence="1" id="KW-0862">Zinc</keyword>
<organism evidence="5 6">
    <name type="scientific">Marchantia polymorpha subsp. ruderalis</name>
    <dbReference type="NCBI Taxonomy" id="1480154"/>
    <lineage>
        <taxon>Eukaryota</taxon>
        <taxon>Viridiplantae</taxon>
        <taxon>Streptophyta</taxon>
        <taxon>Embryophyta</taxon>
        <taxon>Marchantiophyta</taxon>
        <taxon>Marchantiopsida</taxon>
        <taxon>Marchantiidae</taxon>
        <taxon>Marchantiales</taxon>
        <taxon>Marchantiaceae</taxon>
        <taxon>Marchantia</taxon>
    </lineage>
</organism>
<evidence type="ECO:0000259" key="4">
    <source>
        <dbReference type="PROSITE" id="PS50089"/>
    </source>
</evidence>
<keyword evidence="1" id="KW-0863">Zinc-finger</keyword>
<dbReference type="InterPro" id="IPR013083">
    <property type="entry name" value="Znf_RING/FYVE/PHD"/>
</dbReference>
<dbReference type="GO" id="GO:0061630">
    <property type="term" value="F:ubiquitin protein ligase activity"/>
    <property type="evidence" value="ECO:0007669"/>
    <property type="project" value="UniProtKB-EC"/>
</dbReference>
<dbReference type="PROSITE" id="PS50089">
    <property type="entry name" value="ZF_RING_2"/>
    <property type="match status" value="1"/>
</dbReference>
<evidence type="ECO:0000256" key="2">
    <source>
        <dbReference type="SAM" id="Coils"/>
    </source>
</evidence>